<evidence type="ECO:0000313" key="2">
    <source>
        <dbReference type="Proteomes" id="UP000178606"/>
    </source>
</evidence>
<protein>
    <recommendedName>
        <fullName evidence="3">Alkyl hydroperoxide reductase subunit C/ Thiol specific antioxidant domain-containing protein</fullName>
    </recommendedName>
</protein>
<dbReference type="AlphaFoldDB" id="A0A1F6CB42"/>
<organism evidence="1 2">
    <name type="scientific">Handelsmanbacteria sp. (strain RIFCSPLOWO2_12_FULL_64_10)</name>
    <dbReference type="NCBI Taxonomy" id="1817868"/>
    <lineage>
        <taxon>Bacteria</taxon>
        <taxon>Candidatus Handelsmaniibacteriota</taxon>
    </lineage>
</organism>
<evidence type="ECO:0000313" key="1">
    <source>
        <dbReference type="EMBL" id="OGG46438.1"/>
    </source>
</evidence>
<gene>
    <name evidence="1" type="ORF">A3F84_15355</name>
</gene>
<dbReference type="SUPFAM" id="SSF52833">
    <property type="entry name" value="Thioredoxin-like"/>
    <property type="match status" value="1"/>
</dbReference>
<name>A0A1F6CB42_HANXR</name>
<dbReference type="InterPro" id="IPR036249">
    <property type="entry name" value="Thioredoxin-like_sf"/>
</dbReference>
<evidence type="ECO:0008006" key="3">
    <source>
        <dbReference type="Google" id="ProtNLM"/>
    </source>
</evidence>
<accession>A0A1F6CB42</accession>
<proteinExistence type="predicted"/>
<reference evidence="1 2" key="1">
    <citation type="journal article" date="2016" name="Nat. Commun.">
        <title>Thousands of microbial genomes shed light on interconnected biogeochemical processes in an aquifer system.</title>
        <authorList>
            <person name="Anantharaman K."/>
            <person name="Brown C.T."/>
            <person name="Hug L.A."/>
            <person name="Sharon I."/>
            <person name="Castelle C.J."/>
            <person name="Probst A.J."/>
            <person name="Thomas B.C."/>
            <person name="Singh A."/>
            <person name="Wilkins M.J."/>
            <person name="Karaoz U."/>
            <person name="Brodie E.L."/>
            <person name="Williams K.H."/>
            <person name="Hubbard S.S."/>
            <person name="Banfield J.F."/>
        </authorList>
    </citation>
    <scope>NUCLEOTIDE SEQUENCE [LARGE SCALE GENOMIC DNA]</scope>
    <source>
        <strain evidence="2">RIFCSPLOWO2_12_FULL_64_10</strain>
    </source>
</reference>
<dbReference type="EMBL" id="MFKF01000316">
    <property type="protein sequence ID" value="OGG46438.1"/>
    <property type="molecule type" value="Genomic_DNA"/>
</dbReference>
<sequence>MRVLKLYLDGRPAPLTPAPRLENGEVLIPLHTFCEAVGAEAKALDGGGQLAVCKGDLCIPLKQAETVSIDGVVYAPLTAFGEPLGLRWQAEGDSLRVTSGAGDRTGLGIGERPPDFTLPDLYTGEPVSVSDYRGRKAVFYMWASW</sequence>
<dbReference type="Gene3D" id="3.40.30.10">
    <property type="entry name" value="Glutaredoxin"/>
    <property type="match status" value="1"/>
</dbReference>
<comment type="caution">
    <text evidence="1">The sequence shown here is derived from an EMBL/GenBank/DDBJ whole genome shotgun (WGS) entry which is preliminary data.</text>
</comment>
<dbReference type="Proteomes" id="UP000178606">
    <property type="component" value="Unassembled WGS sequence"/>
</dbReference>